<dbReference type="PROSITE" id="PS50076">
    <property type="entry name" value="DNAJ_2"/>
    <property type="match status" value="1"/>
</dbReference>
<dbReference type="SUPFAM" id="SSF48371">
    <property type="entry name" value="ARM repeat"/>
    <property type="match status" value="2"/>
</dbReference>
<dbReference type="InterPro" id="IPR036869">
    <property type="entry name" value="J_dom_sf"/>
</dbReference>
<accession>A0A6G1S717</accession>
<dbReference type="SUPFAM" id="SSF46565">
    <property type="entry name" value="Chaperone J-domain"/>
    <property type="match status" value="1"/>
</dbReference>
<dbReference type="GO" id="GO:0010008">
    <property type="term" value="C:endosome membrane"/>
    <property type="evidence" value="ECO:0007669"/>
    <property type="project" value="TreeGrafter"/>
</dbReference>
<feature type="domain" description="J" evidence="1">
    <location>
        <begin position="1347"/>
        <end position="1416"/>
    </location>
</feature>
<name>A0A6G1S717_9ACAR</name>
<dbReference type="SMART" id="SM00271">
    <property type="entry name" value="DnaJ"/>
    <property type="match status" value="1"/>
</dbReference>
<dbReference type="InterPro" id="IPR025640">
    <property type="entry name" value="GYF_2"/>
</dbReference>
<proteinExistence type="predicted"/>
<dbReference type="InterPro" id="IPR045802">
    <property type="entry name" value="GRV2/DNAJC13_N"/>
</dbReference>
<dbReference type="GO" id="GO:0007032">
    <property type="term" value="P:endosome organization"/>
    <property type="evidence" value="ECO:0007669"/>
    <property type="project" value="InterPro"/>
</dbReference>
<organism evidence="2">
    <name type="scientific">Aceria tosichella</name>
    <name type="common">wheat curl mite</name>
    <dbReference type="NCBI Taxonomy" id="561515"/>
    <lineage>
        <taxon>Eukaryota</taxon>
        <taxon>Metazoa</taxon>
        <taxon>Ecdysozoa</taxon>
        <taxon>Arthropoda</taxon>
        <taxon>Chelicerata</taxon>
        <taxon>Arachnida</taxon>
        <taxon>Acari</taxon>
        <taxon>Acariformes</taxon>
        <taxon>Trombidiformes</taxon>
        <taxon>Prostigmata</taxon>
        <taxon>Eupodina</taxon>
        <taxon>Eriophyoidea</taxon>
        <taxon>Eriophyidae</taxon>
        <taxon>Eriophyinae</taxon>
        <taxon>Aceriini</taxon>
        <taxon>Aceria</taxon>
    </lineage>
</organism>
<evidence type="ECO:0000259" key="1">
    <source>
        <dbReference type="PROSITE" id="PS50076"/>
    </source>
</evidence>
<dbReference type="GO" id="GO:0006898">
    <property type="term" value="P:receptor-mediated endocytosis"/>
    <property type="evidence" value="ECO:0007669"/>
    <property type="project" value="TreeGrafter"/>
</dbReference>
<dbReference type="PANTHER" id="PTHR36983:SF2">
    <property type="entry name" value="DNAJ HOMOLOG SUBFAMILY C MEMBER 13"/>
    <property type="match status" value="1"/>
</dbReference>
<dbReference type="PANTHER" id="PTHR36983">
    <property type="entry name" value="DNAJ HOMOLOG SUBFAMILY C MEMBER 13"/>
    <property type="match status" value="1"/>
</dbReference>
<dbReference type="Pfam" id="PF19432">
    <property type="entry name" value="RME-8_N"/>
    <property type="match status" value="1"/>
</dbReference>
<gene>
    <name evidence="2" type="primary">DNAJC13_0</name>
    <name evidence="2" type="ORF">g.7959</name>
</gene>
<sequence>MASYIVVKHSWKGKYKRVLVIESHQLSTFDPKTMKLTNCWPYDEVLDVAPLNGDLFKLATRKKTGNTDVLKFSSEFRKDILCDIIRFRPNSSPNERDKNPPLQYECSKFHWTRQELPTILELTANAIIQTDTLGKAHAYYYFKHIGHISLTSNPPGCICIAMNGFGRLHMFRLTNKLKSNIRDPDKLVDDFVKSLQTYAVNNCGISFLVKKDPIEINQFYLQRFGPKYSTDEALTSLHEFTVYKLHQRHSMRPIRRILCITNMALVERNPDTYQPVTVKPLNDIFSLIRSAEDPQVFSIEFAGLEKTFSYTSTERDALLASLVESVRSSGNVDVHVKMTPTNLSWRCGPLYIPVDDEIERGHLKAFVALPFGWTFLDAIYRFNTICNYSGLGHTSVQDVKLFSENKAKLITDALKAFLDQTEDGGIPMFYAQDNNNIQQARMPADVEQYYQALRRLVASKPGYAFFNQSERFRAYLGASIVETIKLNNDAITYAGFDVLCALMQPMHPDCDIRHEQLNKSSLLATKSFLESLLDVLKLHVNRGTGALVVSSMLDFLTYALCEPYSETTDSAYFDTLLNLIASNGRDIYKLFQHPSLAIVKGAGLVIKAIILEGDSNVSKRMQELSLAEGALMKHLHIGLFSQYKEGRTLGVQYLSRHLVALWSIGSDETRELFRRMFPLGLLNYLDSPDKPPQSMISMPVRDNLLLANQTSANDTSISNTLNSIKDMHPSVRILERQLEQTIMHWRQQIGMLKRDDKLARKDDRPNTVVLRKCRQRVKVKDNWDMFYHQFYQDHCKPDLIWNLKTREELKTVIENELRQFMTDRELAAKQTLISWNYYEFEVNYKSLADEIKIGDYFLRLLLEDSDNLMQKIQIKSPFHFLSDLYHRFLLNKRVDMRCTCLHAMSIIYDNYMQDIGHFNDISYIVEMLKDCKNRLERDRLILLLEKFVLHKSNAKDFLDAGGVTTLVDMVTLAHLHTQRAFIPTQTNVIEATTEMLAAAASKEWYYSNDEELLSTGRPDEDTASHEDIKPQSHQGPFRFAEIEELWKSGKVNEKTKFWSQGMNGWKHASDISQMKWCILASGNPLMNESELATCILNIFIQICEYYPSHDLDGAIIRPFPRIKKYLSNSTCLPHIVQLLVTFDPVIVERVSTLLLLIIEENPMISQLYRSGLFFFILMYSGSNLIPIGRLLHATHLAQAYRSDESSKPKLKSFLTYLLPEAMVCFLENHGPDRFAQIFLGEFDTPEAIWNGEMRRTMIEKIACHVADFTSRLKSNNRATYDYCPIAPITYDQLEDELFVDIYYLRNLCNTSKFQHWPIKDPVNLLKALLEAWKEEANREPTTISLEDALRTLKLNPENYKHPEDIDDQVVKRAYRDLALKYHPDKNPDGAHIFQEVHKAYEFLSSKQARERASGSNPKNLILIFKAQSILFSQCSDELHPYKYSGYPMLIETIKNEVEDERLFSKSDPILAYACETAYHTLRCSAKNAEELRREAGLETLQQALSRCASVLSASSNPDDVCVQMCTNIVRCFTVASEFEACQQKLSELHLVVKDLNRILSYGKLIDLQLAAAECAAAFAKCPPLHELLFQSGIVFSLLLLLFKYDYTLEEGGVERNEEHNLQEKTNNIARIALYACVRLYELNPTLYGKPIEAMLTHYVASFFVEASLNPHELLKMLTSNVEIPYLIWNNSTRAELIDYLEVQQKGIIQSGECPDESYGADFEITSHKSELRVGNIFINVFNSQPSYPLRDAADFVQALLNYVGGQSQYIHSALSLSNNEMTLDTAAYENVECCLKALALAIKFNPGVEVKCIGYFKLLFSLLMINQLPNVQDMALHVIKNITSNGQCVNDIGNSDVMVYLWMILYASRSLLAANKLNEQSPSKQKVDDKVAPSDAINNIYHDDDPVSRTMLILDILLPMIANTQLVKETISKGGLVYLVDLFCNCTDEAIRLKSSDLMARVTVDKLSGFQASLILNRFLPMIIVDAMKNSAKDAIGLFDNNQENPELIWNTEMRQHIKTSTSKLSKEIYEEQVKNPDYCWQMPQDFNLLTATNQDELVVAGVYLRLFNQNPTWVLRKPRDFLTELMNTFQALIKSPEIDQAKLETVTQALKNLLSAQPALLDLIPAMGHVHSIVAGIYSRSNKSELVSKSCLTILSEFGSSRACVDNMSTRDTLLNEIKSSMVNIPDAVDIACFGLRKIYEFAPVNDRIVQQALEANFITYLLEVLNSNYSAQTRALIVKVLKSMTKNQTYGPQVETILSKSQTWSEYSDQKHDLFISNEPQLVAIAAPTANIAGYLQYNSQTPAQPPPVDK</sequence>
<dbReference type="InterPro" id="IPR001623">
    <property type="entry name" value="DnaJ_domain"/>
</dbReference>
<dbReference type="Pfam" id="PF14237">
    <property type="entry name" value="GYF_2"/>
    <property type="match status" value="1"/>
</dbReference>
<reference evidence="2" key="1">
    <citation type="submission" date="2018-10" db="EMBL/GenBank/DDBJ databases">
        <title>Transcriptome assembly of Aceria tosichella (Wheat curl mite) Type 2.</title>
        <authorList>
            <person name="Scully E.D."/>
            <person name="Geib S.M."/>
            <person name="Palmer N.A."/>
            <person name="Gupta A.K."/>
            <person name="Sarath G."/>
            <person name="Tatineni S."/>
        </authorList>
    </citation>
    <scope>NUCLEOTIDE SEQUENCE</scope>
    <source>
        <strain evidence="2">LincolnNE</strain>
    </source>
</reference>
<evidence type="ECO:0000313" key="2">
    <source>
        <dbReference type="EMBL" id="MDE46296.1"/>
    </source>
</evidence>
<dbReference type="Gene3D" id="1.25.10.10">
    <property type="entry name" value="Leucine-rich Repeat Variant"/>
    <property type="match status" value="1"/>
</dbReference>
<dbReference type="InterPro" id="IPR044978">
    <property type="entry name" value="GRV2/DNAJC13"/>
</dbReference>
<dbReference type="InterPro" id="IPR016024">
    <property type="entry name" value="ARM-type_fold"/>
</dbReference>
<dbReference type="InterPro" id="IPR011989">
    <property type="entry name" value="ARM-like"/>
</dbReference>
<protein>
    <submittedName>
        <fullName evidence="2">DnaJ subfamily C member 13</fullName>
    </submittedName>
</protein>
<dbReference type="Gene3D" id="1.10.287.110">
    <property type="entry name" value="DnaJ domain"/>
    <property type="match status" value="1"/>
</dbReference>
<dbReference type="GO" id="GO:2000641">
    <property type="term" value="P:regulation of early endosome to late endosome transport"/>
    <property type="evidence" value="ECO:0007669"/>
    <property type="project" value="InterPro"/>
</dbReference>
<dbReference type="CDD" id="cd06257">
    <property type="entry name" value="DnaJ"/>
    <property type="match status" value="1"/>
</dbReference>
<dbReference type="EMBL" id="GGYP01001525">
    <property type="protein sequence ID" value="MDE46296.1"/>
    <property type="molecule type" value="Transcribed_RNA"/>
</dbReference>
<dbReference type="Pfam" id="PF00226">
    <property type="entry name" value="DnaJ"/>
    <property type="match status" value="1"/>
</dbReference>